<dbReference type="PROSITE" id="PS00560">
    <property type="entry name" value="CARBOXYPEPT_SER_HIS"/>
    <property type="match status" value="1"/>
</dbReference>
<evidence type="ECO:0000256" key="5">
    <source>
        <dbReference type="ARBA" id="ARBA00022801"/>
    </source>
</evidence>
<evidence type="ECO:0000256" key="8">
    <source>
        <dbReference type="SAM" id="SignalP"/>
    </source>
</evidence>
<name>A0ABR1XA20_9PEZI</name>
<dbReference type="PROSITE" id="PS51257">
    <property type="entry name" value="PROKAR_LIPOPROTEIN"/>
    <property type="match status" value="1"/>
</dbReference>
<protein>
    <submittedName>
        <fullName evidence="9">Lysosomal protective protein</fullName>
    </submittedName>
</protein>
<evidence type="ECO:0000256" key="4">
    <source>
        <dbReference type="ARBA" id="ARBA00022729"/>
    </source>
</evidence>
<evidence type="ECO:0000256" key="3">
    <source>
        <dbReference type="ARBA" id="ARBA00022670"/>
    </source>
</evidence>
<proteinExistence type="inferred from homology"/>
<evidence type="ECO:0000256" key="1">
    <source>
        <dbReference type="ARBA" id="ARBA00009431"/>
    </source>
</evidence>
<evidence type="ECO:0000256" key="6">
    <source>
        <dbReference type="ARBA" id="ARBA00023180"/>
    </source>
</evidence>
<dbReference type="EMBL" id="JAQQWN010000002">
    <property type="protein sequence ID" value="KAK8093439.1"/>
    <property type="molecule type" value="Genomic_DNA"/>
</dbReference>
<evidence type="ECO:0000256" key="2">
    <source>
        <dbReference type="ARBA" id="ARBA00022645"/>
    </source>
</evidence>
<sequence length="647" mass="71472">MRLQQLVLGGLFGLACAQFPPKREGITWINSKLHENVSISYKEPGICETTPGVKSYSGYVHLPPGLIDAGSDVAQNYPINTFFWFFEARKDPANAPLAIWLNGGPGASSMMGVLEENGPCYVHNDSKTTYLNPWSWNNEVNMLYLDQPAQVGFSYDVLTNATWKVGADGGFTVVPTNFTDDNLPETNLTSHYGTFGSQSQSQTANTTAQAAHALWYFVQTWVSEFPHYKPINDRISLWTESYGGHYGPGFMNFFQQQNEKITKGSAEKGAKYLHLDTLGIINGVLDVPTQGDTYIQFPYNNTYGIQTFTQEIHDELLHNWTKPDGCRQRMTECQAALKLYDAGKKVDNLAAVCENVEDECWTDLLRLYSRQGRAVYDIAHPAKDPFPTPYMYGYLSHAPVLAALGVPVNYTETSAAVAKAFVKSYDMLRGGFLEAAASLIDNGVKVHMVYGDRDFACNWMGGEKASLAVPFSRADEFKAAGYEQMMAASSDYVPASHLELLDGKDTGNSQELVAAGMTRQVGNFSFTRVFQAGHEVPAYQPAGAYAVFMRAMFGRDVPTGKRPVSEDLVTAGPTDTWHVKNVPPPYPEPKCYVLKPASCTTEVWEKVKKGLVVVEDYFVVEVLEEDGSHGKRQVGGPKGLMVEEGDE</sequence>
<dbReference type="InterPro" id="IPR029058">
    <property type="entry name" value="AB_hydrolase_fold"/>
</dbReference>
<dbReference type="PANTHER" id="PTHR11802">
    <property type="entry name" value="SERINE PROTEASE FAMILY S10 SERINE CARBOXYPEPTIDASE"/>
    <property type="match status" value="1"/>
</dbReference>
<accession>A0ABR1XA20</accession>
<dbReference type="SUPFAM" id="SSF53474">
    <property type="entry name" value="alpha/beta-Hydrolases"/>
    <property type="match status" value="1"/>
</dbReference>
<comment type="similarity">
    <text evidence="1">Belongs to the peptidase S10 family.</text>
</comment>
<dbReference type="InterPro" id="IPR001563">
    <property type="entry name" value="Peptidase_S10"/>
</dbReference>
<dbReference type="Pfam" id="PF00450">
    <property type="entry name" value="Peptidase_S10"/>
    <property type="match status" value="1"/>
</dbReference>
<dbReference type="Gene3D" id="3.40.50.1820">
    <property type="entry name" value="alpha/beta hydrolase"/>
    <property type="match status" value="1"/>
</dbReference>
<reference evidence="9 10" key="1">
    <citation type="submission" date="2023-01" db="EMBL/GenBank/DDBJ databases">
        <title>Analysis of 21 Apiospora genomes using comparative genomics revels a genus with tremendous synthesis potential of carbohydrate active enzymes and secondary metabolites.</title>
        <authorList>
            <person name="Sorensen T."/>
        </authorList>
    </citation>
    <scope>NUCLEOTIDE SEQUENCE [LARGE SCALE GENOMIC DNA]</scope>
    <source>
        <strain evidence="9 10">CBS 114990</strain>
    </source>
</reference>
<feature type="signal peptide" evidence="8">
    <location>
        <begin position="1"/>
        <end position="17"/>
    </location>
</feature>
<organism evidence="9 10">
    <name type="scientific">Apiospora hydei</name>
    <dbReference type="NCBI Taxonomy" id="1337664"/>
    <lineage>
        <taxon>Eukaryota</taxon>
        <taxon>Fungi</taxon>
        <taxon>Dikarya</taxon>
        <taxon>Ascomycota</taxon>
        <taxon>Pezizomycotina</taxon>
        <taxon>Sordariomycetes</taxon>
        <taxon>Xylariomycetidae</taxon>
        <taxon>Amphisphaeriales</taxon>
        <taxon>Apiosporaceae</taxon>
        <taxon>Apiospora</taxon>
    </lineage>
</organism>
<keyword evidence="5" id="KW-0378">Hydrolase</keyword>
<keyword evidence="3" id="KW-0645">Protease</keyword>
<gene>
    <name evidence="9" type="ORF">PG997_000124</name>
</gene>
<keyword evidence="4 8" id="KW-0732">Signal</keyword>
<keyword evidence="2" id="KW-0121">Carboxypeptidase</keyword>
<comment type="caution">
    <text evidence="9">The sequence shown here is derived from an EMBL/GenBank/DDBJ whole genome shotgun (WGS) entry which is preliminary data.</text>
</comment>
<dbReference type="RefSeq" id="XP_066674212.1">
    <property type="nucleotide sequence ID" value="XM_066804439.1"/>
</dbReference>
<dbReference type="InterPro" id="IPR033124">
    <property type="entry name" value="Ser_caboxypep_his_AS"/>
</dbReference>
<feature type="region of interest" description="Disordered" evidence="7">
    <location>
        <begin position="628"/>
        <end position="647"/>
    </location>
</feature>
<evidence type="ECO:0000313" key="9">
    <source>
        <dbReference type="EMBL" id="KAK8093439.1"/>
    </source>
</evidence>
<dbReference type="PANTHER" id="PTHR11802:SF189">
    <property type="entry name" value="CARBOXYPEPTIDASE"/>
    <property type="match status" value="1"/>
</dbReference>
<evidence type="ECO:0000313" key="10">
    <source>
        <dbReference type="Proteomes" id="UP001433268"/>
    </source>
</evidence>
<dbReference type="PRINTS" id="PR00724">
    <property type="entry name" value="CRBOXYPTASEC"/>
</dbReference>
<keyword evidence="10" id="KW-1185">Reference proteome</keyword>
<evidence type="ECO:0000256" key="7">
    <source>
        <dbReference type="SAM" id="MobiDB-lite"/>
    </source>
</evidence>
<dbReference type="Proteomes" id="UP001433268">
    <property type="component" value="Unassembled WGS sequence"/>
</dbReference>
<dbReference type="GeneID" id="92037499"/>
<keyword evidence="6" id="KW-0325">Glycoprotein</keyword>
<feature type="chain" id="PRO_5047521922" evidence="8">
    <location>
        <begin position="18"/>
        <end position="647"/>
    </location>
</feature>